<evidence type="ECO:0000313" key="2">
    <source>
        <dbReference type="EnsemblPlants" id="AET2Gv20532400.14"/>
    </source>
</evidence>
<sequence>MLTLVTSGNKGAKAASDSAPADRPSSLRAIVAVCPNQTDPFPLQQVDSCHRCSERIILD</sequence>
<name>A0A453BJJ6_AEGTS</name>
<reference evidence="2" key="4">
    <citation type="submission" date="2019-03" db="UniProtKB">
        <authorList>
            <consortium name="EnsemblPlants"/>
        </authorList>
    </citation>
    <scope>IDENTIFICATION</scope>
</reference>
<reference evidence="3" key="1">
    <citation type="journal article" date="2014" name="Science">
        <title>Ancient hybridizations among the ancestral genomes of bread wheat.</title>
        <authorList>
            <consortium name="International Wheat Genome Sequencing Consortium,"/>
            <person name="Marcussen T."/>
            <person name="Sandve S.R."/>
            <person name="Heier L."/>
            <person name="Spannagl M."/>
            <person name="Pfeifer M."/>
            <person name="Jakobsen K.S."/>
            <person name="Wulff B.B."/>
            <person name="Steuernagel B."/>
            <person name="Mayer K.F."/>
            <person name="Olsen O.A."/>
        </authorList>
    </citation>
    <scope>NUCLEOTIDE SEQUENCE [LARGE SCALE GENOMIC DNA]</scope>
    <source>
        <strain evidence="3">cv. AL8/78</strain>
    </source>
</reference>
<feature type="compositionally biased region" description="Low complexity" evidence="1">
    <location>
        <begin position="14"/>
        <end position="24"/>
    </location>
</feature>
<keyword evidence="3" id="KW-1185">Reference proteome</keyword>
<reference evidence="2" key="5">
    <citation type="journal article" date="2021" name="G3 (Bethesda)">
        <title>Aegilops tauschii genome assembly Aet v5.0 features greater sequence contiguity and improved annotation.</title>
        <authorList>
            <person name="Wang L."/>
            <person name="Zhu T."/>
            <person name="Rodriguez J.C."/>
            <person name="Deal K.R."/>
            <person name="Dubcovsky J."/>
            <person name="McGuire P.E."/>
            <person name="Lux T."/>
            <person name="Spannagl M."/>
            <person name="Mayer K.F.X."/>
            <person name="Baldrich P."/>
            <person name="Meyers B.C."/>
            <person name="Huo N."/>
            <person name="Gu Y.Q."/>
            <person name="Zhou H."/>
            <person name="Devos K.M."/>
            <person name="Bennetzen J.L."/>
            <person name="Unver T."/>
            <person name="Budak H."/>
            <person name="Gulick P.J."/>
            <person name="Galiba G."/>
            <person name="Kalapos B."/>
            <person name="Nelson D.R."/>
            <person name="Li P."/>
            <person name="You F.M."/>
            <person name="Luo M.C."/>
            <person name="Dvorak J."/>
        </authorList>
    </citation>
    <scope>NUCLEOTIDE SEQUENCE [LARGE SCALE GENOMIC DNA]</scope>
    <source>
        <strain evidence="2">cv. AL8/78</strain>
    </source>
</reference>
<accession>A0A453BJJ6</accession>
<protein>
    <submittedName>
        <fullName evidence="2">Uncharacterized protein</fullName>
    </submittedName>
</protein>
<dbReference type="AlphaFoldDB" id="A0A453BJJ6"/>
<dbReference type="Gramene" id="AET2Gv20532400.14">
    <property type="protein sequence ID" value="AET2Gv20532400.14"/>
    <property type="gene ID" value="AET2Gv20532400"/>
</dbReference>
<reference evidence="3" key="2">
    <citation type="journal article" date="2017" name="Nat. Plants">
        <title>The Aegilops tauschii genome reveals multiple impacts of transposons.</title>
        <authorList>
            <person name="Zhao G."/>
            <person name="Zou C."/>
            <person name="Li K."/>
            <person name="Wang K."/>
            <person name="Li T."/>
            <person name="Gao L."/>
            <person name="Zhang X."/>
            <person name="Wang H."/>
            <person name="Yang Z."/>
            <person name="Liu X."/>
            <person name="Jiang W."/>
            <person name="Mao L."/>
            <person name="Kong X."/>
            <person name="Jiao Y."/>
            <person name="Jia J."/>
        </authorList>
    </citation>
    <scope>NUCLEOTIDE SEQUENCE [LARGE SCALE GENOMIC DNA]</scope>
    <source>
        <strain evidence="3">cv. AL8/78</strain>
    </source>
</reference>
<evidence type="ECO:0000313" key="3">
    <source>
        <dbReference type="Proteomes" id="UP000015105"/>
    </source>
</evidence>
<dbReference type="Proteomes" id="UP000015105">
    <property type="component" value="Chromosome 2D"/>
</dbReference>
<proteinExistence type="predicted"/>
<evidence type="ECO:0000256" key="1">
    <source>
        <dbReference type="SAM" id="MobiDB-lite"/>
    </source>
</evidence>
<feature type="region of interest" description="Disordered" evidence="1">
    <location>
        <begin position="1"/>
        <end position="24"/>
    </location>
</feature>
<reference evidence="2" key="3">
    <citation type="journal article" date="2017" name="Nature">
        <title>Genome sequence of the progenitor of the wheat D genome Aegilops tauschii.</title>
        <authorList>
            <person name="Luo M.C."/>
            <person name="Gu Y.Q."/>
            <person name="Puiu D."/>
            <person name="Wang H."/>
            <person name="Twardziok S.O."/>
            <person name="Deal K.R."/>
            <person name="Huo N."/>
            <person name="Zhu T."/>
            <person name="Wang L."/>
            <person name="Wang Y."/>
            <person name="McGuire P.E."/>
            <person name="Liu S."/>
            <person name="Long H."/>
            <person name="Ramasamy R.K."/>
            <person name="Rodriguez J.C."/>
            <person name="Van S.L."/>
            <person name="Yuan L."/>
            <person name="Wang Z."/>
            <person name="Xia Z."/>
            <person name="Xiao L."/>
            <person name="Anderson O.D."/>
            <person name="Ouyang S."/>
            <person name="Liang Y."/>
            <person name="Zimin A.V."/>
            <person name="Pertea G."/>
            <person name="Qi P."/>
            <person name="Bennetzen J.L."/>
            <person name="Dai X."/>
            <person name="Dawson M.W."/>
            <person name="Muller H.G."/>
            <person name="Kugler K."/>
            <person name="Rivarola-Duarte L."/>
            <person name="Spannagl M."/>
            <person name="Mayer K.F.X."/>
            <person name="Lu F.H."/>
            <person name="Bevan M.W."/>
            <person name="Leroy P."/>
            <person name="Li P."/>
            <person name="You F.M."/>
            <person name="Sun Q."/>
            <person name="Liu Z."/>
            <person name="Lyons E."/>
            <person name="Wicker T."/>
            <person name="Salzberg S.L."/>
            <person name="Devos K.M."/>
            <person name="Dvorak J."/>
        </authorList>
    </citation>
    <scope>NUCLEOTIDE SEQUENCE [LARGE SCALE GENOMIC DNA]</scope>
    <source>
        <strain evidence="2">cv. AL8/78</strain>
    </source>
</reference>
<organism evidence="2 3">
    <name type="scientific">Aegilops tauschii subsp. strangulata</name>
    <name type="common">Goatgrass</name>
    <dbReference type="NCBI Taxonomy" id="200361"/>
    <lineage>
        <taxon>Eukaryota</taxon>
        <taxon>Viridiplantae</taxon>
        <taxon>Streptophyta</taxon>
        <taxon>Embryophyta</taxon>
        <taxon>Tracheophyta</taxon>
        <taxon>Spermatophyta</taxon>
        <taxon>Magnoliopsida</taxon>
        <taxon>Liliopsida</taxon>
        <taxon>Poales</taxon>
        <taxon>Poaceae</taxon>
        <taxon>BOP clade</taxon>
        <taxon>Pooideae</taxon>
        <taxon>Triticodae</taxon>
        <taxon>Triticeae</taxon>
        <taxon>Triticinae</taxon>
        <taxon>Aegilops</taxon>
    </lineage>
</organism>
<dbReference type="EnsemblPlants" id="AET2Gv20532400.14">
    <property type="protein sequence ID" value="AET2Gv20532400.14"/>
    <property type="gene ID" value="AET2Gv20532400"/>
</dbReference>